<dbReference type="PANTHER" id="PTHR46564:SF1">
    <property type="entry name" value="TRANSPOSASE"/>
    <property type="match status" value="1"/>
</dbReference>
<dbReference type="InterPro" id="IPR038717">
    <property type="entry name" value="Tc1-like_DDE_dom"/>
</dbReference>
<evidence type="ECO:0000313" key="2">
    <source>
        <dbReference type="EMBL" id="KOO21996.1"/>
    </source>
</evidence>
<organism evidence="2 3">
    <name type="scientific">Chrysochromulina tobinii</name>
    <dbReference type="NCBI Taxonomy" id="1460289"/>
    <lineage>
        <taxon>Eukaryota</taxon>
        <taxon>Haptista</taxon>
        <taxon>Haptophyta</taxon>
        <taxon>Prymnesiophyceae</taxon>
        <taxon>Prymnesiales</taxon>
        <taxon>Chrysochromulinaceae</taxon>
        <taxon>Chrysochromulina</taxon>
    </lineage>
</organism>
<gene>
    <name evidence="2" type="ORF">Ctob_000453</name>
</gene>
<keyword evidence="2" id="KW-0371">Homeobox</keyword>
<evidence type="ECO:0000259" key="1">
    <source>
        <dbReference type="Pfam" id="PF13358"/>
    </source>
</evidence>
<accession>A0A0M0J5Y7</accession>
<dbReference type="Proteomes" id="UP000037460">
    <property type="component" value="Unassembled WGS sequence"/>
</dbReference>
<dbReference type="InterPro" id="IPR036397">
    <property type="entry name" value="RNaseH_sf"/>
</dbReference>
<reference evidence="3" key="1">
    <citation type="journal article" date="2015" name="PLoS Genet.">
        <title>Genome Sequence and Transcriptome Analyses of Chrysochromulina tobin: Metabolic Tools for Enhanced Algal Fitness in the Prominent Order Prymnesiales (Haptophyceae).</title>
        <authorList>
            <person name="Hovde B.T."/>
            <person name="Deodato C.R."/>
            <person name="Hunsperger H.M."/>
            <person name="Ryken S.A."/>
            <person name="Yost W."/>
            <person name="Jha R.K."/>
            <person name="Patterson J."/>
            <person name="Monnat R.J. Jr."/>
            <person name="Barlow S.B."/>
            <person name="Starkenburg S.R."/>
            <person name="Cattolico R.A."/>
        </authorList>
    </citation>
    <scope>NUCLEOTIDE SEQUENCE</scope>
    <source>
        <strain evidence="3">CCMP291</strain>
    </source>
</reference>
<keyword evidence="2" id="KW-0238">DNA-binding</keyword>
<keyword evidence="3" id="KW-1185">Reference proteome</keyword>
<feature type="domain" description="Tc1-like transposase DDE" evidence="1">
    <location>
        <begin position="155"/>
        <end position="284"/>
    </location>
</feature>
<dbReference type="GO" id="GO:0003677">
    <property type="term" value="F:DNA binding"/>
    <property type="evidence" value="ECO:0007669"/>
    <property type="project" value="UniProtKB-KW"/>
</dbReference>
<dbReference type="EMBL" id="JWZX01003318">
    <property type="protein sequence ID" value="KOO21996.1"/>
    <property type="molecule type" value="Genomic_DNA"/>
</dbReference>
<protein>
    <submittedName>
        <fullName evidence="2">Homeodomain-like domain protein</fullName>
    </submittedName>
</protein>
<dbReference type="InterPro" id="IPR009057">
    <property type="entry name" value="Homeodomain-like_sf"/>
</dbReference>
<dbReference type="PANTHER" id="PTHR46564">
    <property type="entry name" value="TRANSPOSASE"/>
    <property type="match status" value="1"/>
</dbReference>
<dbReference type="AlphaFoldDB" id="A0A0M0J5Y7"/>
<proteinExistence type="predicted"/>
<evidence type="ECO:0000313" key="3">
    <source>
        <dbReference type="Proteomes" id="UP000037460"/>
    </source>
</evidence>
<dbReference type="OrthoDB" id="5948373at2759"/>
<dbReference type="Pfam" id="PF13358">
    <property type="entry name" value="DDE_3"/>
    <property type="match status" value="1"/>
</dbReference>
<dbReference type="SUPFAM" id="SSF46689">
    <property type="entry name" value="Homeodomain-like"/>
    <property type="match status" value="1"/>
</dbReference>
<comment type="caution">
    <text evidence="2">The sequence shown here is derived from an EMBL/GenBank/DDBJ whole genome shotgun (WGS) entry which is preliminary data.</text>
</comment>
<dbReference type="Gene3D" id="3.30.420.10">
    <property type="entry name" value="Ribonuclease H-like superfamily/Ribonuclease H"/>
    <property type="match status" value="1"/>
</dbReference>
<sequence length="342" mass="38647">MSLSLPDDSRCKRVAAIRWLAVFKRTTLGLTAREVTEHLHVSDTSQKRWLSTFKKTGDVFPPKSGAQGRPRALTKDEEFDLVNRVLDSPTTTLGKQHALIYLASGEVVSLRTLCRVLHAHNLCRQRIQHLALMRDEDRARAWLSEMVTFFSADEILALDETAKDRRAYRSTIGWGLRGRAPTVRDEFRTRGGRVSALTIVSHRGFEDWRFNDGTFKADSFQASLDAMLIHTLQADGQSLASHFKVLIMDNASIHKDADYVFHLGTHIKVRFIPPYCYHLSPLDNGAFGLLADFLKQNAADFATQHISVGLDKAFRVYRAGSEAGALAGRMCFHNCKYRFYSQ</sequence>
<name>A0A0M0J5Y7_9EUKA</name>